<keyword evidence="2" id="KW-1133">Transmembrane helix</keyword>
<evidence type="ECO:0000313" key="4">
    <source>
        <dbReference type="Proteomes" id="UP001374535"/>
    </source>
</evidence>
<reference evidence="3 4" key="1">
    <citation type="journal article" date="2023" name="Life. Sci Alliance">
        <title>Evolutionary insights into 3D genome organization and epigenetic landscape of Vigna mungo.</title>
        <authorList>
            <person name="Junaid A."/>
            <person name="Singh B."/>
            <person name="Bhatia S."/>
        </authorList>
    </citation>
    <scope>NUCLEOTIDE SEQUENCE [LARGE SCALE GENOMIC DNA]</scope>
    <source>
        <strain evidence="3">Urdbean</strain>
    </source>
</reference>
<keyword evidence="2" id="KW-0812">Transmembrane</keyword>
<feature type="transmembrane region" description="Helical" evidence="2">
    <location>
        <begin position="30"/>
        <end position="50"/>
    </location>
</feature>
<dbReference type="Proteomes" id="UP001374535">
    <property type="component" value="Chromosome 2"/>
</dbReference>
<feature type="region of interest" description="Disordered" evidence="1">
    <location>
        <begin position="1"/>
        <end position="20"/>
    </location>
</feature>
<evidence type="ECO:0000256" key="1">
    <source>
        <dbReference type="SAM" id="MobiDB-lite"/>
    </source>
</evidence>
<protein>
    <submittedName>
        <fullName evidence="3">Uncharacterized protein</fullName>
    </submittedName>
</protein>
<evidence type="ECO:0000313" key="3">
    <source>
        <dbReference type="EMBL" id="WVZ20705.1"/>
    </source>
</evidence>
<keyword evidence="2" id="KW-0472">Membrane</keyword>
<name>A0AAQ3P307_VIGMU</name>
<proteinExistence type="predicted"/>
<organism evidence="3 4">
    <name type="scientific">Vigna mungo</name>
    <name type="common">Black gram</name>
    <name type="synonym">Phaseolus mungo</name>
    <dbReference type="NCBI Taxonomy" id="3915"/>
    <lineage>
        <taxon>Eukaryota</taxon>
        <taxon>Viridiplantae</taxon>
        <taxon>Streptophyta</taxon>
        <taxon>Embryophyta</taxon>
        <taxon>Tracheophyta</taxon>
        <taxon>Spermatophyta</taxon>
        <taxon>Magnoliopsida</taxon>
        <taxon>eudicotyledons</taxon>
        <taxon>Gunneridae</taxon>
        <taxon>Pentapetalae</taxon>
        <taxon>rosids</taxon>
        <taxon>fabids</taxon>
        <taxon>Fabales</taxon>
        <taxon>Fabaceae</taxon>
        <taxon>Papilionoideae</taxon>
        <taxon>50 kb inversion clade</taxon>
        <taxon>NPAAA clade</taxon>
        <taxon>indigoferoid/millettioid clade</taxon>
        <taxon>Phaseoleae</taxon>
        <taxon>Vigna</taxon>
    </lineage>
</organism>
<gene>
    <name evidence="3" type="ORF">V8G54_008027</name>
</gene>
<dbReference type="AlphaFoldDB" id="A0AAQ3P307"/>
<evidence type="ECO:0000256" key="2">
    <source>
        <dbReference type="SAM" id="Phobius"/>
    </source>
</evidence>
<accession>A0AAQ3P307</accession>
<keyword evidence="4" id="KW-1185">Reference proteome</keyword>
<feature type="compositionally biased region" description="Low complexity" evidence="1">
    <location>
        <begin position="7"/>
        <end position="20"/>
    </location>
</feature>
<dbReference type="EMBL" id="CP144699">
    <property type="protein sequence ID" value="WVZ20705.1"/>
    <property type="molecule type" value="Genomic_DNA"/>
</dbReference>
<sequence>MSTKKIFSPTFASSSSSSTTFSNYKVSKGFNGLAMLFFAMLVEALLRICFAEITKDCVVSLFGFLEMVDVGFPTLICHNRRCRSLPQVVRVCLIEITDLGGRSPPDIACQSSQVMEWHTTLTKLIALSVSDEVWISPASCIRDKS</sequence>